<protein>
    <submittedName>
        <fullName evidence="2">Putative secreted protein</fullName>
    </submittedName>
</protein>
<accession>A0A0P1GXS6</accession>
<keyword evidence="1" id="KW-0732">Signal</keyword>
<sequence length="239" mass="25555">MRRTGQSLGLILAALTASFAVPSWAEPTRHGPVVVELFTSQGCSSCPPADALLHDLQDSPDVLPLALHVDYWDYIGWKDSFARPAHADRQRVYAHHGGRNMIYTPQMVIMGQQDVVGADVRALRAAIAVHDGQAAPVAMELKGASNELLLTPAPGAAALPALDVVLVRYARAQSVKILRGELAGHELSYANIVTDMVPLARWDGQSDLSVALEPAADGLEEAVFIQEAGGGRILLSARR</sequence>
<dbReference type="InterPro" id="IPR010634">
    <property type="entry name" value="DUF1223"/>
</dbReference>
<evidence type="ECO:0000256" key="1">
    <source>
        <dbReference type="SAM" id="SignalP"/>
    </source>
</evidence>
<dbReference type="EMBL" id="CYSD01000042">
    <property type="protein sequence ID" value="CUH81517.1"/>
    <property type="molecule type" value="Genomic_DNA"/>
</dbReference>
<evidence type="ECO:0000313" key="2">
    <source>
        <dbReference type="EMBL" id="CUH81517.1"/>
    </source>
</evidence>
<evidence type="ECO:0000313" key="3">
    <source>
        <dbReference type="Proteomes" id="UP000052022"/>
    </source>
</evidence>
<feature type="signal peptide" evidence="1">
    <location>
        <begin position="1"/>
        <end position="25"/>
    </location>
</feature>
<keyword evidence="3" id="KW-1185">Reference proteome</keyword>
<dbReference type="SUPFAM" id="SSF52833">
    <property type="entry name" value="Thioredoxin-like"/>
    <property type="match status" value="1"/>
</dbReference>
<feature type="chain" id="PRO_5006063864" evidence="1">
    <location>
        <begin position="26"/>
        <end position="239"/>
    </location>
</feature>
<proteinExistence type="predicted"/>
<dbReference type="AlphaFoldDB" id="A0A0P1GXS6"/>
<gene>
    <name evidence="2" type="ORF">TRM7557_03464</name>
</gene>
<name>A0A0P1GXS6_9RHOB</name>
<dbReference type="InterPro" id="IPR036249">
    <property type="entry name" value="Thioredoxin-like_sf"/>
</dbReference>
<dbReference type="Pfam" id="PF06764">
    <property type="entry name" value="DUF1223"/>
    <property type="match status" value="1"/>
</dbReference>
<dbReference type="OrthoDB" id="9808254at2"/>
<dbReference type="RefSeq" id="WP_074941821.1">
    <property type="nucleotide sequence ID" value="NZ_CYSD01000042.1"/>
</dbReference>
<reference evidence="2 3" key="1">
    <citation type="submission" date="2015-09" db="EMBL/GenBank/DDBJ databases">
        <authorList>
            <consortium name="Swine Surveillance"/>
        </authorList>
    </citation>
    <scope>NUCLEOTIDE SEQUENCE [LARGE SCALE GENOMIC DNA]</scope>
    <source>
        <strain evidence="2 3">CECT 7557</strain>
    </source>
</reference>
<dbReference type="PANTHER" id="PTHR36057:SF1">
    <property type="entry name" value="LIPOPROTEIN LIPID ATTACHMENT SITE-LIKE PROTEIN, PUTATIVE (DUF1223)-RELATED"/>
    <property type="match status" value="1"/>
</dbReference>
<organism evidence="2 3">
    <name type="scientific">Tritonibacter multivorans</name>
    <dbReference type="NCBI Taxonomy" id="928856"/>
    <lineage>
        <taxon>Bacteria</taxon>
        <taxon>Pseudomonadati</taxon>
        <taxon>Pseudomonadota</taxon>
        <taxon>Alphaproteobacteria</taxon>
        <taxon>Rhodobacterales</taxon>
        <taxon>Paracoccaceae</taxon>
        <taxon>Tritonibacter</taxon>
    </lineage>
</organism>
<dbReference type="PANTHER" id="PTHR36057">
    <property type="match status" value="1"/>
</dbReference>
<dbReference type="Proteomes" id="UP000052022">
    <property type="component" value="Unassembled WGS sequence"/>
</dbReference>